<dbReference type="AlphaFoldDB" id="A0A4Q1BLA4"/>
<dbReference type="InParanoid" id="A0A4Q1BLA4"/>
<accession>A0A4Q1BLA4</accession>
<keyword evidence="3" id="KW-1185">Reference proteome</keyword>
<reference evidence="2 3" key="1">
    <citation type="submission" date="2016-06" db="EMBL/GenBank/DDBJ databases">
        <title>Evolution of pathogenesis and genome organization in the Tremellales.</title>
        <authorList>
            <person name="Cuomo C."/>
            <person name="Litvintseva A."/>
            <person name="Heitman J."/>
            <person name="Chen Y."/>
            <person name="Sun S."/>
            <person name="Springer D."/>
            <person name="Dromer F."/>
            <person name="Young S."/>
            <person name="Zeng Q."/>
            <person name="Chapman S."/>
            <person name="Gujja S."/>
            <person name="Saif S."/>
            <person name="Birren B."/>
        </authorList>
    </citation>
    <scope>NUCLEOTIDE SEQUENCE [LARGE SCALE GENOMIC DNA]</scope>
    <source>
        <strain evidence="2 3">ATCC 28783</strain>
    </source>
</reference>
<comment type="caution">
    <text evidence="2">The sequence shown here is derived from an EMBL/GenBank/DDBJ whole genome shotgun (WGS) entry which is preliminary data.</text>
</comment>
<dbReference type="VEuPathDB" id="FungiDB:TREMEDRAFT_59764"/>
<name>A0A4Q1BLA4_TREME</name>
<gene>
    <name evidence="2" type="ORF">M231_04196</name>
</gene>
<organism evidence="2 3">
    <name type="scientific">Tremella mesenterica</name>
    <name type="common">Jelly fungus</name>
    <dbReference type="NCBI Taxonomy" id="5217"/>
    <lineage>
        <taxon>Eukaryota</taxon>
        <taxon>Fungi</taxon>
        <taxon>Dikarya</taxon>
        <taxon>Basidiomycota</taxon>
        <taxon>Agaricomycotina</taxon>
        <taxon>Tremellomycetes</taxon>
        <taxon>Tremellales</taxon>
        <taxon>Tremellaceae</taxon>
        <taxon>Tremella</taxon>
    </lineage>
</organism>
<dbReference type="EMBL" id="SDIL01000046">
    <property type="protein sequence ID" value="RXK38563.1"/>
    <property type="molecule type" value="Genomic_DNA"/>
</dbReference>
<feature type="region of interest" description="Disordered" evidence="1">
    <location>
        <begin position="1"/>
        <end position="27"/>
    </location>
</feature>
<dbReference type="Proteomes" id="UP000289152">
    <property type="component" value="Unassembled WGS sequence"/>
</dbReference>
<sequence>MSGNTSSWLADTLTNPQDPSSFCSRSRDPNSMMETVLRLHFKFKIEEIEKTLRDHLPQCQENSQCKIDKILTRDLEAAKEEYVDAMDPSCLSTANFQEIVSTAQRFEGQIMYLREEMRSFKNNYTTRSSLKTIKTQWESLKFHKESQWEIFDGKRRTLLEEEWDRAARNVWGESKGDGTFSDKVAEYLGLFADDE</sequence>
<evidence type="ECO:0000256" key="1">
    <source>
        <dbReference type="SAM" id="MobiDB-lite"/>
    </source>
</evidence>
<feature type="compositionally biased region" description="Polar residues" evidence="1">
    <location>
        <begin position="1"/>
        <end position="24"/>
    </location>
</feature>
<protein>
    <submittedName>
        <fullName evidence="2">Uncharacterized protein</fullName>
    </submittedName>
</protein>
<evidence type="ECO:0000313" key="2">
    <source>
        <dbReference type="EMBL" id="RXK38563.1"/>
    </source>
</evidence>
<evidence type="ECO:0000313" key="3">
    <source>
        <dbReference type="Proteomes" id="UP000289152"/>
    </source>
</evidence>
<proteinExistence type="predicted"/>